<sequence length="145" mass="15929">MNLKGFCVGIVVRVGPSVSGSFVWEAIGHGLILSPLGTVLMDFLFRNIRGINSREKPLDVTSNSSQLSYFLLRFMPPTVLQPGLFSGVTSALLHRALVMINGLLGETSTKSVSRMKKLRVEEHTQDAWHDSMNVSQIVVSKTSKL</sequence>
<reference evidence="1" key="2">
    <citation type="submission" date="2023-06" db="EMBL/GenBank/DDBJ databases">
        <authorList>
            <person name="Ma L."/>
            <person name="Liu K.-W."/>
            <person name="Li Z."/>
            <person name="Hsiao Y.-Y."/>
            <person name="Qi Y."/>
            <person name="Fu T."/>
            <person name="Tang G."/>
            <person name="Zhang D."/>
            <person name="Sun W.-H."/>
            <person name="Liu D.-K."/>
            <person name="Li Y."/>
            <person name="Chen G.-Z."/>
            <person name="Liu X.-D."/>
            <person name="Liao X.-Y."/>
            <person name="Jiang Y.-T."/>
            <person name="Yu X."/>
            <person name="Hao Y."/>
            <person name="Huang J."/>
            <person name="Zhao X.-W."/>
            <person name="Ke S."/>
            <person name="Chen Y.-Y."/>
            <person name="Wu W.-L."/>
            <person name="Hsu J.-L."/>
            <person name="Lin Y.-F."/>
            <person name="Huang M.-D."/>
            <person name="Li C.-Y."/>
            <person name="Huang L."/>
            <person name="Wang Z.-W."/>
            <person name="Zhao X."/>
            <person name="Zhong W.-Y."/>
            <person name="Peng D.-H."/>
            <person name="Ahmad S."/>
            <person name="Lan S."/>
            <person name="Zhang J.-S."/>
            <person name="Tsai W.-C."/>
            <person name="Van De Peer Y."/>
            <person name="Liu Z.-J."/>
        </authorList>
    </citation>
    <scope>NUCLEOTIDE SEQUENCE</scope>
    <source>
        <strain evidence="1">SCP</strain>
        <tissue evidence="1">Leaves</tissue>
    </source>
</reference>
<dbReference type="Proteomes" id="UP001179952">
    <property type="component" value="Unassembled WGS sequence"/>
</dbReference>
<reference evidence="1" key="1">
    <citation type="journal article" date="2023" name="Nat. Commun.">
        <title>Diploid and tetraploid genomes of Acorus and the evolution of monocots.</title>
        <authorList>
            <person name="Ma L."/>
            <person name="Liu K.W."/>
            <person name="Li Z."/>
            <person name="Hsiao Y.Y."/>
            <person name="Qi Y."/>
            <person name="Fu T."/>
            <person name="Tang G.D."/>
            <person name="Zhang D."/>
            <person name="Sun W.H."/>
            <person name="Liu D.K."/>
            <person name="Li Y."/>
            <person name="Chen G.Z."/>
            <person name="Liu X.D."/>
            <person name="Liao X.Y."/>
            <person name="Jiang Y.T."/>
            <person name="Yu X."/>
            <person name="Hao Y."/>
            <person name="Huang J."/>
            <person name="Zhao X.W."/>
            <person name="Ke S."/>
            <person name="Chen Y.Y."/>
            <person name="Wu W.L."/>
            <person name="Hsu J.L."/>
            <person name="Lin Y.F."/>
            <person name="Huang M.D."/>
            <person name="Li C.Y."/>
            <person name="Huang L."/>
            <person name="Wang Z.W."/>
            <person name="Zhao X."/>
            <person name="Zhong W.Y."/>
            <person name="Peng D.H."/>
            <person name="Ahmad S."/>
            <person name="Lan S."/>
            <person name="Zhang J.S."/>
            <person name="Tsai W.C."/>
            <person name="Van de Peer Y."/>
            <person name="Liu Z.J."/>
        </authorList>
    </citation>
    <scope>NUCLEOTIDE SEQUENCE</scope>
    <source>
        <strain evidence="1">SCP</strain>
    </source>
</reference>
<keyword evidence="2" id="KW-1185">Reference proteome</keyword>
<accession>A0AAV9AVK4</accession>
<comment type="caution">
    <text evidence="1">The sequence shown here is derived from an EMBL/GenBank/DDBJ whole genome shotgun (WGS) entry which is preliminary data.</text>
</comment>
<organism evidence="1 2">
    <name type="scientific">Acorus gramineus</name>
    <name type="common">Dwarf sweet flag</name>
    <dbReference type="NCBI Taxonomy" id="55184"/>
    <lineage>
        <taxon>Eukaryota</taxon>
        <taxon>Viridiplantae</taxon>
        <taxon>Streptophyta</taxon>
        <taxon>Embryophyta</taxon>
        <taxon>Tracheophyta</taxon>
        <taxon>Spermatophyta</taxon>
        <taxon>Magnoliopsida</taxon>
        <taxon>Liliopsida</taxon>
        <taxon>Acoraceae</taxon>
        <taxon>Acorus</taxon>
    </lineage>
</organism>
<dbReference type="AlphaFoldDB" id="A0AAV9AVK4"/>
<protein>
    <submittedName>
        <fullName evidence="1">Uncharacterized protein</fullName>
    </submittedName>
</protein>
<evidence type="ECO:0000313" key="1">
    <source>
        <dbReference type="EMBL" id="KAK1268118.1"/>
    </source>
</evidence>
<proteinExistence type="predicted"/>
<gene>
    <name evidence="1" type="ORF">QJS04_geneDACA008276</name>
</gene>
<dbReference type="EMBL" id="JAUJYN010000006">
    <property type="protein sequence ID" value="KAK1268118.1"/>
    <property type="molecule type" value="Genomic_DNA"/>
</dbReference>
<name>A0AAV9AVK4_ACOGR</name>
<evidence type="ECO:0000313" key="2">
    <source>
        <dbReference type="Proteomes" id="UP001179952"/>
    </source>
</evidence>